<organism evidence="4 5">
    <name type="scientific">Persicobacter psychrovividus</name>
    <dbReference type="NCBI Taxonomy" id="387638"/>
    <lineage>
        <taxon>Bacteria</taxon>
        <taxon>Pseudomonadati</taxon>
        <taxon>Bacteroidota</taxon>
        <taxon>Cytophagia</taxon>
        <taxon>Cytophagales</taxon>
        <taxon>Persicobacteraceae</taxon>
        <taxon>Persicobacter</taxon>
    </lineage>
</organism>
<feature type="domain" description="Glycosyl hydrolase family 13 catalytic" evidence="3">
    <location>
        <begin position="33"/>
        <end position="414"/>
    </location>
</feature>
<keyword evidence="5" id="KW-1185">Reference proteome</keyword>
<dbReference type="PANTHER" id="PTHR10357">
    <property type="entry name" value="ALPHA-AMYLASE FAMILY MEMBER"/>
    <property type="match status" value="1"/>
</dbReference>
<dbReference type="CDD" id="cd11333">
    <property type="entry name" value="AmyAc_SI_OligoGlu_DGase"/>
    <property type="match status" value="1"/>
</dbReference>
<comment type="similarity">
    <text evidence="1">Belongs to the glycosyl hydrolase 13 family.</text>
</comment>
<dbReference type="SMART" id="SM00642">
    <property type="entry name" value="Aamy"/>
    <property type="match status" value="1"/>
</dbReference>
<dbReference type="RefSeq" id="WP_338399266.1">
    <property type="nucleotide sequence ID" value="NZ_AP025297.1"/>
</dbReference>
<geneLocation type="plasmid" evidence="4 5">
    <name>pPP5</name>
</geneLocation>
<dbReference type="InterPro" id="IPR045857">
    <property type="entry name" value="O16G_dom_2"/>
</dbReference>
<dbReference type="Proteomes" id="UP001354989">
    <property type="component" value="Plasmid pPP5"/>
</dbReference>
<sequence length="544" mass="63544">MKKPALLFFALLLISFSAMAQHEPWWKSTVFYEIYMPSFKDSNHDGKSDFKGMTSKLDYLQSLGIKGVWLTPFLKSPKVDNGYDIADYYQIDPDYGDLKDFKNFINEAHRRNIKVIMDMVINHTSTECKWFQESRKSKTNPYRDYYIWSDQPNNWDSFFGGKAWAYDSTTQQYYYHKFAKKMVDLNWANPKVKTEVAKVLRFWLELGVDGFRMDVINFLSTDPDRKDNPVKKGQQVHKFDVDQKGVKEAIGMIKSVLNEYPDKFLVGEVGSDQLKVLKQYQSPKMLDVPFNFNFGSIPHFDAHRIFRELKDMERQMPGYPTLFFGSHDMPRLMSRLANNDPDRASCLAALMLTAKGVPFIYYGEEIGMTNIIAKDTTEIRDIQAMTHYHLARSAGKNEKEAMQVANDNNRDKSRSPMQWNDFSHAGFSDHTPWIKVGQDYRHTNVAEEERNEQSLLHQYRQLLQLRSNHKALQFGEYKYLKMNADCILFSREYQGETIQAIFNFSDHAQSINIHHQKVLIGKTDLQPNTFLIIQGNKKIKFNHD</sequence>
<dbReference type="Gene3D" id="3.90.400.10">
    <property type="entry name" value="Oligo-1,6-glucosidase, Domain 2"/>
    <property type="match status" value="1"/>
</dbReference>
<dbReference type="InterPro" id="IPR013780">
    <property type="entry name" value="Glyco_hydro_b"/>
</dbReference>
<protein>
    <submittedName>
        <fullName evidence="4">Oligo-1,6-glucosidase</fullName>
    </submittedName>
</protein>
<dbReference type="Gene3D" id="2.60.40.1180">
    <property type="entry name" value="Golgi alpha-mannosidase II"/>
    <property type="match status" value="1"/>
</dbReference>
<dbReference type="SUPFAM" id="SSF51445">
    <property type="entry name" value="(Trans)glycosidases"/>
    <property type="match status" value="1"/>
</dbReference>
<gene>
    <name evidence="4" type="ORF">PEPS_42510</name>
</gene>
<feature type="signal peptide" evidence="2">
    <location>
        <begin position="1"/>
        <end position="20"/>
    </location>
</feature>
<feature type="chain" id="PRO_5045273864" evidence="2">
    <location>
        <begin position="21"/>
        <end position="544"/>
    </location>
</feature>
<dbReference type="Pfam" id="PF00128">
    <property type="entry name" value="Alpha-amylase"/>
    <property type="match status" value="1"/>
</dbReference>
<evidence type="ECO:0000313" key="5">
    <source>
        <dbReference type="Proteomes" id="UP001354989"/>
    </source>
</evidence>
<dbReference type="SUPFAM" id="SSF51011">
    <property type="entry name" value="Glycosyl hydrolase domain"/>
    <property type="match status" value="1"/>
</dbReference>
<dbReference type="PANTHER" id="PTHR10357:SF179">
    <property type="entry name" value="NEUTRAL AND BASIC AMINO ACID TRANSPORT PROTEIN RBAT"/>
    <property type="match status" value="1"/>
</dbReference>
<reference evidence="4 5" key="1">
    <citation type="submission" date="2021-12" db="EMBL/GenBank/DDBJ databases">
        <title>Genome sequencing of bacteria with rrn-lacking chromosome and rrn-plasmid.</title>
        <authorList>
            <person name="Anda M."/>
            <person name="Iwasaki W."/>
        </authorList>
    </citation>
    <scope>NUCLEOTIDE SEQUENCE [LARGE SCALE GENOMIC DNA]</scope>
    <source>
        <strain evidence="4 5">NBRC 101262</strain>
        <plasmid evidence="4 5">pPP5</plasmid>
    </source>
</reference>
<keyword evidence="4" id="KW-0614">Plasmid</keyword>
<accession>A0ABN6LG83</accession>
<evidence type="ECO:0000259" key="3">
    <source>
        <dbReference type="SMART" id="SM00642"/>
    </source>
</evidence>
<dbReference type="InterPro" id="IPR017853">
    <property type="entry name" value="GH"/>
</dbReference>
<evidence type="ECO:0000256" key="1">
    <source>
        <dbReference type="ARBA" id="ARBA00008061"/>
    </source>
</evidence>
<dbReference type="Gene3D" id="3.20.20.80">
    <property type="entry name" value="Glycosidases"/>
    <property type="match status" value="1"/>
</dbReference>
<proteinExistence type="inferred from homology"/>
<evidence type="ECO:0000256" key="2">
    <source>
        <dbReference type="SAM" id="SignalP"/>
    </source>
</evidence>
<name>A0ABN6LG83_9BACT</name>
<evidence type="ECO:0000313" key="4">
    <source>
        <dbReference type="EMBL" id="BDD01971.1"/>
    </source>
</evidence>
<dbReference type="InterPro" id="IPR006047">
    <property type="entry name" value="GH13_cat_dom"/>
</dbReference>
<keyword evidence="2" id="KW-0732">Signal</keyword>
<dbReference type="EMBL" id="AP025297">
    <property type="protein sequence ID" value="BDD01971.1"/>
    <property type="molecule type" value="Genomic_DNA"/>
</dbReference>